<dbReference type="AlphaFoldDB" id="A0A9D5DGV8"/>
<accession>A0A9D5DGV8</accession>
<organism evidence="2">
    <name type="scientific">Cryptosporidium canis</name>
    <dbReference type="NCBI Taxonomy" id="195482"/>
    <lineage>
        <taxon>Eukaryota</taxon>
        <taxon>Sar</taxon>
        <taxon>Alveolata</taxon>
        <taxon>Apicomplexa</taxon>
        <taxon>Conoidasida</taxon>
        <taxon>Coccidia</taxon>
        <taxon>Eucoccidiorida</taxon>
        <taxon>Eimeriorina</taxon>
        <taxon>Cryptosporidiidae</taxon>
        <taxon>Cryptosporidium</taxon>
    </lineage>
</organism>
<feature type="region of interest" description="Disordered" evidence="1">
    <location>
        <begin position="101"/>
        <end position="126"/>
    </location>
</feature>
<evidence type="ECO:0000313" key="2">
    <source>
        <dbReference type="EMBL" id="KAJ1609528.1"/>
    </source>
</evidence>
<evidence type="ECO:0000256" key="1">
    <source>
        <dbReference type="SAM" id="MobiDB-lite"/>
    </source>
</evidence>
<dbReference type="OrthoDB" id="342866at2759"/>
<name>A0A9D5DGV8_9CRYT</name>
<feature type="compositionally biased region" description="Basic and acidic residues" evidence="1">
    <location>
        <begin position="109"/>
        <end position="120"/>
    </location>
</feature>
<sequence length="126" mass="14664">MVEIYTSDRSDVGRKVSWNHVDKENSSSICELDVTALKEVYSEIVDFANKLAESNRVMEDYKDDEDILSAIGENEEIIRRKKEIIELIEARFRELNREDLIHETSGSTGKEKDRCNRSGEDQMEYL</sequence>
<proteinExistence type="predicted"/>
<dbReference type="Proteomes" id="UP001067231">
    <property type="component" value="Unassembled WGS sequence"/>
</dbReference>
<comment type="caution">
    <text evidence="2">The sequence shown here is derived from an EMBL/GenBank/DDBJ whole genome shotgun (WGS) entry which is preliminary data.</text>
</comment>
<dbReference type="EMBL" id="JAPCXC010000033">
    <property type="protein sequence ID" value="KAJ1609528.1"/>
    <property type="molecule type" value="Genomic_DNA"/>
</dbReference>
<gene>
    <name evidence="2" type="ORF">OJ253_1526</name>
</gene>
<reference evidence="2" key="1">
    <citation type="submission" date="2022-10" db="EMBL/GenBank/DDBJ databases">
        <title>Adaptive evolution leads to modifications in subtelomeric GC content in a zoonotic Cryptosporidium species.</title>
        <authorList>
            <person name="Li J."/>
            <person name="Feng Y."/>
            <person name="Xiao L."/>
        </authorList>
    </citation>
    <scope>NUCLEOTIDE SEQUENCE</scope>
    <source>
        <strain evidence="2">33844</strain>
    </source>
</reference>
<protein>
    <submittedName>
        <fullName evidence="2">Uncharacterized protein</fullName>
    </submittedName>
</protein>